<feature type="region of interest" description="Disordered" evidence="2">
    <location>
        <begin position="274"/>
        <end position="310"/>
    </location>
</feature>
<dbReference type="SUPFAM" id="SSF89796">
    <property type="entry name" value="CoA-transferase family III (CaiB/BaiF)"/>
    <property type="match status" value="2"/>
</dbReference>
<evidence type="ECO:0000313" key="3">
    <source>
        <dbReference type="EMBL" id="KKZ73229.1"/>
    </source>
</evidence>
<evidence type="ECO:0000256" key="2">
    <source>
        <dbReference type="SAM" id="MobiDB-lite"/>
    </source>
</evidence>
<dbReference type="AlphaFoldDB" id="A0A2P2GQT8"/>
<feature type="region of interest" description="Disordered" evidence="2">
    <location>
        <begin position="36"/>
        <end position="71"/>
    </location>
</feature>
<gene>
    <name evidence="3" type="ORF">VO63_13510</name>
</gene>
<dbReference type="GO" id="GO:0008410">
    <property type="term" value="F:CoA-transferase activity"/>
    <property type="evidence" value="ECO:0007669"/>
    <property type="project" value="TreeGrafter"/>
</dbReference>
<dbReference type="InterPro" id="IPR044855">
    <property type="entry name" value="CoA-Trfase_III_dom3_sf"/>
</dbReference>
<proteinExistence type="predicted"/>
<dbReference type="RefSeq" id="WP_046907997.1">
    <property type="nucleotide sequence ID" value="NZ_BAAAXG010000012.1"/>
</dbReference>
<dbReference type="Gene3D" id="3.40.50.10540">
    <property type="entry name" value="Crotonobetainyl-coa:carnitine coa-transferase, domain 1"/>
    <property type="match status" value="2"/>
</dbReference>
<sequence>MASATTNPGPPRPLDGLRFELAGSAALTRVADDHLRRLGASAAEPGEPGEPGGAGSGPCLPGDGHVRLGGGGLGSVRARAGWGAPGSGAEDEATAQAVTGVMAVHGRRHGTPRGLGVDLLATATGVLTVQGLLAALIGRARGGTPAARVETAADRTGLLLVSQYLAAAGADEPEAVELAPGGPPFTSRDGVVFELETLDPGAWAEFWRDLDAPADAVRTGWRPFQFRYATACAPLPRALHATALAHGIERVRQAAARSGAEVCRLRTLAERAREDDGADPWSLRPLGRPEPGAPAAAAGRAAPAAAPAPADRPLEGLTVLEAGRRIQAPLAAHLLGLLGARVIRIEPPGGDPLRGMPPACSGVSARWLALNRGKDAVELDIKSPRDRDALRGLAADADVFLHNWAPGKAAELGLDAEDMSAANPALVYAYTGGWADRIQDAPMGTDFMVQARTGVGEAVHPADEPPVPSLMTLLDLLGGLHGTEAVLAGLLLRERTGHGVRVDSSLLGAADTLLAPALRRAARGDAPRVPAGFRATLPTADGRIAPADRSAAAAAAYDLSTLPTARALALLRERGLAATRVVTDLGELLGAGRTEAIRPSAAGGAGSRPPTAGTTTTTAVATRAPAPAATLRPRPSGPIGRDEHGAPTVPDPWSFA</sequence>
<dbReference type="OrthoDB" id="9797653at2"/>
<feature type="compositionally biased region" description="Low complexity" evidence="2">
    <location>
        <begin position="598"/>
        <end position="634"/>
    </location>
</feature>
<evidence type="ECO:0000313" key="4">
    <source>
        <dbReference type="Proteomes" id="UP000265325"/>
    </source>
</evidence>
<accession>A0A2P2GQT8</accession>
<dbReference type="InterPro" id="IPR023606">
    <property type="entry name" value="CoA-Trfase_III_dom_1_sf"/>
</dbReference>
<reference evidence="3 4" key="1">
    <citation type="submission" date="2015-05" db="EMBL/GenBank/DDBJ databases">
        <title>Draft Genome assembly of Streptomyces showdoensis.</title>
        <authorList>
            <person name="Thapa K.K."/>
            <person name="Metsa-Ketela M."/>
        </authorList>
    </citation>
    <scope>NUCLEOTIDE SEQUENCE [LARGE SCALE GENOMIC DNA]</scope>
    <source>
        <strain evidence="3 4">ATCC 15227</strain>
    </source>
</reference>
<feature type="region of interest" description="Disordered" evidence="2">
    <location>
        <begin position="598"/>
        <end position="656"/>
    </location>
</feature>
<dbReference type="Pfam" id="PF02515">
    <property type="entry name" value="CoA_transf_3"/>
    <property type="match status" value="2"/>
</dbReference>
<dbReference type="PANTHER" id="PTHR48207:SF4">
    <property type="entry name" value="BLL6097 PROTEIN"/>
    <property type="match status" value="1"/>
</dbReference>
<dbReference type="InterPro" id="IPR050483">
    <property type="entry name" value="CoA-transferase_III_domain"/>
</dbReference>
<evidence type="ECO:0000256" key="1">
    <source>
        <dbReference type="ARBA" id="ARBA00022679"/>
    </source>
</evidence>
<keyword evidence="1 3" id="KW-0808">Transferase</keyword>
<dbReference type="EMBL" id="LAQS01000018">
    <property type="protein sequence ID" value="KKZ73229.1"/>
    <property type="molecule type" value="Genomic_DNA"/>
</dbReference>
<protein>
    <submittedName>
        <fullName evidence="3">Acyl-CoA transferase</fullName>
    </submittedName>
</protein>
<keyword evidence="4" id="KW-1185">Reference proteome</keyword>
<feature type="compositionally biased region" description="Low complexity" evidence="2">
    <location>
        <begin position="283"/>
        <end position="310"/>
    </location>
</feature>
<name>A0A2P2GQT8_STREW</name>
<dbReference type="Gene3D" id="3.30.1540.10">
    <property type="entry name" value="formyl-coa transferase, domain 3"/>
    <property type="match status" value="1"/>
</dbReference>
<dbReference type="InterPro" id="IPR003673">
    <property type="entry name" value="CoA-Trfase_fam_III"/>
</dbReference>
<comment type="caution">
    <text evidence="3">The sequence shown here is derived from an EMBL/GenBank/DDBJ whole genome shotgun (WGS) entry which is preliminary data.</text>
</comment>
<organism evidence="3 4">
    <name type="scientific">Streptomyces showdoensis</name>
    <dbReference type="NCBI Taxonomy" id="68268"/>
    <lineage>
        <taxon>Bacteria</taxon>
        <taxon>Bacillati</taxon>
        <taxon>Actinomycetota</taxon>
        <taxon>Actinomycetes</taxon>
        <taxon>Kitasatosporales</taxon>
        <taxon>Streptomycetaceae</taxon>
        <taxon>Streptomyces</taxon>
    </lineage>
</organism>
<dbReference type="PANTHER" id="PTHR48207">
    <property type="entry name" value="SUCCINATE--HYDROXYMETHYLGLUTARATE COA-TRANSFERASE"/>
    <property type="match status" value="1"/>
</dbReference>
<dbReference type="Proteomes" id="UP000265325">
    <property type="component" value="Unassembled WGS sequence"/>
</dbReference>